<evidence type="ECO:0000256" key="4">
    <source>
        <dbReference type="ARBA" id="ARBA00022723"/>
    </source>
</evidence>
<comment type="subunit">
    <text evidence="3">Homotrimer.</text>
</comment>
<evidence type="ECO:0000256" key="2">
    <source>
        <dbReference type="ARBA" id="ARBA00010147"/>
    </source>
</evidence>
<dbReference type="Pfam" id="PF22633">
    <property type="entry name" value="F5_F8_type_C_2"/>
    <property type="match status" value="1"/>
</dbReference>
<dbReference type="GO" id="GO:0046872">
    <property type="term" value="F:metal ion binding"/>
    <property type="evidence" value="ECO:0007669"/>
    <property type="project" value="UniProtKB-KW"/>
</dbReference>
<evidence type="ECO:0000313" key="10">
    <source>
        <dbReference type="EMBL" id="VDI69684.1"/>
    </source>
</evidence>
<dbReference type="SMART" id="SM00607">
    <property type="entry name" value="FTP"/>
    <property type="match status" value="1"/>
</dbReference>
<proteinExistence type="inferred from homology"/>
<dbReference type="OrthoDB" id="6121887at2759"/>
<dbReference type="InterPro" id="IPR051941">
    <property type="entry name" value="BG_Antigen-Binding_Lectin"/>
</dbReference>
<sequence length="208" mass="23569">MNSIDTLEIARNKPTKQSTNMGSIRHSQNAVDGDYLQSPKKGDFCTHTDKADESSWWAVDLCAIYEISNVIINGRNDGCCVERFSNFDIEVIKPCRNNPNWFVDSVSELCYHQQAPITFLNASCHTRMFGQYVRIRLNDPNPLTLCEVEVHGTFISYPRSVTIPYTCGFQGYSYEGHSLTLSSAIVKSDIYCTYMCAVMKECHVAEFN</sequence>
<keyword evidence="6" id="KW-0106">Calcium</keyword>
<dbReference type="Proteomes" id="UP000596742">
    <property type="component" value="Unassembled WGS sequence"/>
</dbReference>
<dbReference type="GO" id="GO:0010185">
    <property type="term" value="P:regulation of cellular defense response"/>
    <property type="evidence" value="ECO:0007669"/>
    <property type="project" value="UniProtKB-ARBA"/>
</dbReference>
<evidence type="ECO:0000256" key="5">
    <source>
        <dbReference type="ARBA" id="ARBA00022734"/>
    </source>
</evidence>
<evidence type="ECO:0000259" key="9">
    <source>
        <dbReference type="SMART" id="SM00607"/>
    </source>
</evidence>
<evidence type="ECO:0000256" key="3">
    <source>
        <dbReference type="ARBA" id="ARBA00011233"/>
    </source>
</evidence>
<gene>
    <name evidence="10" type="ORF">MGAL_10B024509</name>
</gene>
<feature type="region of interest" description="Disordered" evidence="8">
    <location>
        <begin position="1"/>
        <end position="23"/>
    </location>
</feature>
<keyword evidence="11" id="KW-1185">Reference proteome</keyword>
<evidence type="ECO:0000256" key="7">
    <source>
        <dbReference type="ARBA" id="ARBA00023157"/>
    </source>
</evidence>
<dbReference type="GO" id="GO:0042806">
    <property type="term" value="F:fucose binding"/>
    <property type="evidence" value="ECO:0007669"/>
    <property type="project" value="UniProtKB-ARBA"/>
</dbReference>
<feature type="domain" description="Fucolectin tachylectin-4 pentraxin-1" evidence="9">
    <location>
        <begin position="6"/>
        <end position="160"/>
    </location>
</feature>
<evidence type="ECO:0000256" key="1">
    <source>
        <dbReference type="ARBA" id="ARBA00002219"/>
    </source>
</evidence>
<dbReference type="EMBL" id="UYJE01009059">
    <property type="protein sequence ID" value="VDI69684.1"/>
    <property type="molecule type" value="Genomic_DNA"/>
</dbReference>
<organism evidence="10 11">
    <name type="scientific">Mytilus galloprovincialis</name>
    <name type="common">Mediterranean mussel</name>
    <dbReference type="NCBI Taxonomy" id="29158"/>
    <lineage>
        <taxon>Eukaryota</taxon>
        <taxon>Metazoa</taxon>
        <taxon>Spiralia</taxon>
        <taxon>Lophotrochozoa</taxon>
        <taxon>Mollusca</taxon>
        <taxon>Bivalvia</taxon>
        <taxon>Autobranchia</taxon>
        <taxon>Pteriomorphia</taxon>
        <taxon>Mytilida</taxon>
        <taxon>Mytiloidea</taxon>
        <taxon>Mytilidae</taxon>
        <taxon>Mytilinae</taxon>
        <taxon>Mytilus</taxon>
    </lineage>
</organism>
<dbReference type="GO" id="GO:0001868">
    <property type="term" value="P:regulation of complement activation, lectin pathway"/>
    <property type="evidence" value="ECO:0007669"/>
    <property type="project" value="UniProtKB-ARBA"/>
</dbReference>
<keyword evidence="5" id="KW-0430">Lectin</keyword>
<evidence type="ECO:0000256" key="8">
    <source>
        <dbReference type="SAM" id="MobiDB-lite"/>
    </source>
</evidence>
<name>A0A8B6GW14_MYTGA</name>
<evidence type="ECO:0000313" key="11">
    <source>
        <dbReference type="Proteomes" id="UP000596742"/>
    </source>
</evidence>
<evidence type="ECO:0000256" key="6">
    <source>
        <dbReference type="ARBA" id="ARBA00022837"/>
    </source>
</evidence>
<dbReference type="InterPro" id="IPR006585">
    <property type="entry name" value="FTP1"/>
</dbReference>
<keyword evidence="4" id="KW-0479">Metal-binding</keyword>
<reference evidence="10" key="1">
    <citation type="submission" date="2018-11" db="EMBL/GenBank/DDBJ databases">
        <authorList>
            <person name="Alioto T."/>
            <person name="Alioto T."/>
        </authorList>
    </citation>
    <scope>NUCLEOTIDE SEQUENCE</scope>
</reference>
<feature type="non-terminal residue" evidence="10">
    <location>
        <position position="208"/>
    </location>
</feature>
<dbReference type="InterPro" id="IPR008979">
    <property type="entry name" value="Galactose-bd-like_sf"/>
</dbReference>
<comment type="caution">
    <text evidence="10">The sequence shown here is derived from an EMBL/GenBank/DDBJ whole genome shotgun (WGS) entry which is preliminary data.</text>
</comment>
<dbReference type="AlphaFoldDB" id="A0A8B6GW14"/>
<dbReference type="PANTHER" id="PTHR45713:SF6">
    <property type="entry name" value="F5_8 TYPE C DOMAIN-CONTAINING PROTEIN"/>
    <property type="match status" value="1"/>
</dbReference>
<keyword evidence="7" id="KW-1015">Disulfide bond</keyword>
<protein>
    <recommendedName>
        <fullName evidence="9">Fucolectin tachylectin-4 pentraxin-1 domain-containing protein</fullName>
    </recommendedName>
</protein>
<accession>A0A8B6GW14</accession>
<dbReference type="Gene3D" id="2.60.120.260">
    <property type="entry name" value="Galactose-binding domain-like"/>
    <property type="match status" value="1"/>
</dbReference>
<dbReference type="SUPFAM" id="SSF49785">
    <property type="entry name" value="Galactose-binding domain-like"/>
    <property type="match status" value="1"/>
</dbReference>
<comment type="similarity">
    <text evidence="2">Belongs to the fucolectin family.</text>
</comment>
<dbReference type="PANTHER" id="PTHR45713">
    <property type="entry name" value="FTP DOMAIN-CONTAINING PROTEIN"/>
    <property type="match status" value="1"/>
</dbReference>
<comment type="function">
    <text evidence="1">Acts as a defensive agent. Recognizes blood group fucosylated oligosaccharides including A, B, H and Lewis B-type antigens. Does not recognize Lewis A antigen and has low affinity for monovalent haptens.</text>
</comment>